<evidence type="ECO:0000256" key="4">
    <source>
        <dbReference type="ARBA" id="ARBA00022737"/>
    </source>
</evidence>
<dbReference type="PROSITE" id="PS50222">
    <property type="entry name" value="EF_HAND_2"/>
    <property type="match status" value="2"/>
</dbReference>
<dbReference type="PRINTS" id="PR00450">
    <property type="entry name" value="RECOVERIN"/>
</dbReference>
<name>A0A814CGD7_9BILA</name>
<dbReference type="PROSITE" id="PS00018">
    <property type="entry name" value="EF_HAND_1"/>
    <property type="match status" value="2"/>
</dbReference>
<dbReference type="PANTHER" id="PTHR23055:SF178">
    <property type="entry name" value="NEUROCALCIN HOMOLOG"/>
    <property type="match status" value="1"/>
</dbReference>
<evidence type="ECO:0000256" key="6">
    <source>
        <dbReference type="ARBA" id="ARBA00023288"/>
    </source>
</evidence>
<dbReference type="InterPro" id="IPR002048">
    <property type="entry name" value="EF_hand_dom"/>
</dbReference>
<evidence type="ECO:0000256" key="3">
    <source>
        <dbReference type="ARBA" id="ARBA00022723"/>
    </source>
</evidence>
<feature type="domain" description="EF-hand" evidence="7">
    <location>
        <begin position="112"/>
        <end position="138"/>
    </location>
</feature>
<evidence type="ECO:0000256" key="5">
    <source>
        <dbReference type="ARBA" id="ARBA00022837"/>
    </source>
</evidence>
<keyword evidence="3" id="KW-0479">Metal-binding</keyword>
<comment type="similarity">
    <text evidence="1">Belongs to the recoverin family.</text>
</comment>
<gene>
    <name evidence="9" type="ORF">JXQ802_LOCUS11129</name>
    <name evidence="8" type="ORF">PYM288_LOCUS9617</name>
</gene>
<dbReference type="AlphaFoldDB" id="A0A814CGD7"/>
<dbReference type="Pfam" id="PF13833">
    <property type="entry name" value="EF-hand_8"/>
    <property type="match status" value="1"/>
</dbReference>
<reference evidence="9" key="1">
    <citation type="submission" date="2021-02" db="EMBL/GenBank/DDBJ databases">
        <authorList>
            <person name="Nowell W R."/>
        </authorList>
    </citation>
    <scope>NUCLEOTIDE SEQUENCE</scope>
</reference>
<dbReference type="EMBL" id="CAJNOH010000143">
    <property type="protein sequence ID" value="CAF0902957.1"/>
    <property type="molecule type" value="Genomic_DNA"/>
</dbReference>
<sequence>MAKELSKKETSGELIDKQMTVLKANTELSEPEIQKFYSDFKNECPSGTMNKEQFYKFYKRILVSKEKDLSFVDNMFAVFDQNHDGSIAFSEFVLTLAMLKKRDLNGTLNLGFEMMDISGDGYISYEEMVDFLEKILRLTDPEDKKDMNSKLLTIGIFNMFNLNKRQNISKKQFIDGCKNNQSIAEIFGFS</sequence>
<keyword evidence="6" id="KW-0449">Lipoprotein</keyword>
<keyword evidence="4" id="KW-0677">Repeat</keyword>
<keyword evidence="5" id="KW-0106">Calcium</keyword>
<accession>A0A814CGD7</accession>
<protein>
    <recommendedName>
        <fullName evidence="7">EF-hand domain-containing protein</fullName>
    </recommendedName>
</protein>
<keyword evidence="2" id="KW-0519">Myristate</keyword>
<dbReference type="Proteomes" id="UP000663870">
    <property type="component" value="Unassembled WGS sequence"/>
</dbReference>
<evidence type="ECO:0000313" key="9">
    <source>
        <dbReference type="EMBL" id="CAF0940486.1"/>
    </source>
</evidence>
<dbReference type="Gene3D" id="1.10.238.10">
    <property type="entry name" value="EF-hand"/>
    <property type="match status" value="1"/>
</dbReference>
<evidence type="ECO:0000256" key="1">
    <source>
        <dbReference type="ARBA" id="ARBA00006049"/>
    </source>
</evidence>
<proteinExistence type="inferred from homology"/>
<dbReference type="PANTHER" id="PTHR23055">
    <property type="entry name" value="CALCIUM BINDING PROTEINS"/>
    <property type="match status" value="1"/>
</dbReference>
<dbReference type="InterPro" id="IPR011992">
    <property type="entry name" value="EF-hand-dom_pair"/>
</dbReference>
<dbReference type="Proteomes" id="UP000663854">
    <property type="component" value="Unassembled WGS sequence"/>
</dbReference>
<dbReference type="CDD" id="cd00051">
    <property type="entry name" value="EFh"/>
    <property type="match status" value="1"/>
</dbReference>
<dbReference type="EMBL" id="CAJNOL010000218">
    <property type="protein sequence ID" value="CAF0940486.1"/>
    <property type="molecule type" value="Genomic_DNA"/>
</dbReference>
<feature type="domain" description="EF-hand" evidence="7">
    <location>
        <begin position="67"/>
        <end position="102"/>
    </location>
</feature>
<dbReference type="SUPFAM" id="SSF47473">
    <property type="entry name" value="EF-hand"/>
    <property type="match status" value="1"/>
</dbReference>
<evidence type="ECO:0000313" key="8">
    <source>
        <dbReference type="EMBL" id="CAF0902957.1"/>
    </source>
</evidence>
<dbReference type="GO" id="GO:0005509">
    <property type="term" value="F:calcium ion binding"/>
    <property type="evidence" value="ECO:0007669"/>
    <property type="project" value="InterPro"/>
</dbReference>
<comment type="caution">
    <text evidence="9">The sequence shown here is derived from an EMBL/GenBank/DDBJ whole genome shotgun (WGS) entry which is preliminary data.</text>
</comment>
<evidence type="ECO:0000313" key="10">
    <source>
        <dbReference type="Proteomes" id="UP000663870"/>
    </source>
</evidence>
<dbReference type="SMART" id="SM00054">
    <property type="entry name" value="EFh"/>
    <property type="match status" value="2"/>
</dbReference>
<dbReference type="Pfam" id="PF13202">
    <property type="entry name" value="EF-hand_5"/>
    <property type="match status" value="1"/>
</dbReference>
<evidence type="ECO:0000259" key="7">
    <source>
        <dbReference type="PROSITE" id="PS50222"/>
    </source>
</evidence>
<organism evidence="9 10">
    <name type="scientific">Rotaria sordida</name>
    <dbReference type="NCBI Taxonomy" id="392033"/>
    <lineage>
        <taxon>Eukaryota</taxon>
        <taxon>Metazoa</taxon>
        <taxon>Spiralia</taxon>
        <taxon>Gnathifera</taxon>
        <taxon>Rotifera</taxon>
        <taxon>Eurotatoria</taxon>
        <taxon>Bdelloidea</taxon>
        <taxon>Philodinida</taxon>
        <taxon>Philodinidae</taxon>
        <taxon>Rotaria</taxon>
    </lineage>
</organism>
<keyword evidence="10" id="KW-1185">Reference proteome</keyword>
<evidence type="ECO:0000256" key="2">
    <source>
        <dbReference type="ARBA" id="ARBA00022707"/>
    </source>
</evidence>
<dbReference type="InterPro" id="IPR018247">
    <property type="entry name" value="EF_Hand_1_Ca_BS"/>
</dbReference>
<dbReference type="InterPro" id="IPR028846">
    <property type="entry name" value="Recoverin"/>
</dbReference>